<name>A0ABP8IZH8_9BACT</name>
<organism evidence="1 2">
    <name type="scientific">Hymenobacter koreensis</name>
    <dbReference type="NCBI Taxonomy" id="1084523"/>
    <lineage>
        <taxon>Bacteria</taxon>
        <taxon>Pseudomonadati</taxon>
        <taxon>Bacteroidota</taxon>
        <taxon>Cytophagia</taxon>
        <taxon>Cytophagales</taxon>
        <taxon>Hymenobacteraceae</taxon>
        <taxon>Hymenobacter</taxon>
    </lineage>
</organism>
<comment type="caution">
    <text evidence="1">The sequence shown here is derived from an EMBL/GenBank/DDBJ whole genome shotgun (WGS) entry which is preliminary data.</text>
</comment>
<sequence length="77" mass="8794">MRTYLKLCLPAYKKTEQAFWALSCMPLTGKNTWPRYCCLNVNGMEVLVAGVEKQTKQLFSFVVIAKGLFTGSDKRRI</sequence>
<proteinExistence type="predicted"/>
<gene>
    <name evidence="1" type="ORF">GCM10023186_22020</name>
</gene>
<dbReference type="Proteomes" id="UP001500454">
    <property type="component" value="Unassembled WGS sequence"/>
</dbReference>
<keyword evidence="2" id="KW-1185">Reference proteome</keyword>
<protein>
    <submittedName>
        <fullName evidence="1">Uncharacterized protein</fullName>
    </submittedName>
</protein>
<reference evidence="2" key="1">
    <citation type="journal article" date="2019" name="Int. J. Syst. Evol. Microbiol.">
        <title>The Global Catalogue of Microorganisms (GCM) 10K type strain sequencing project: providing services to taxonomists for standard genome sequencing and annotation.</title>
        <authorList>
            <consortium name="The Broad Institute Genomics Platform"/>
            <consortium name="The Broad Institute Genome Sequencing Center for Infectious Disease"/>
            <person name="Wu L."/>
            <person name="Ma J."/>
        </authorList>
    </citation>
    <scope>NUCLEOTIDE SEQUENCE [LARGE SCALE GENOMIC DNA]</scope>
    <source>
        <strain evidence="2">JCM 17924</strain>
    </source>
</reference>
<evidence type="ECO:0000313" key="1">
    <source>
        <dbReference type="EMBL" id="GAA4382043.1"/>
    </source>
</evidence>
<evidence type="ECO:0000313" key="2">
    <source>
        <dbReference type="Proteomes" id="UP001500454"/>
    </source>
</evidence>
<dbReference type="EMBL" id="BAABHA010000004">
    <property type="protein sequence ID" value="GAA4382043.1"/>
    <property type="molecule type" value="Genomic_DNA"/>
</dbReference>
<accession>A0ABP8IZH8</accession>